<evidence type="ECO:0000313" key="3">
    <source>
        <dbReference type="Proteomes" id="UP000272771"/>
    </source>
</evidence>
<dbReference type="RefSeq" id="WP_004283221.1">
    <property type="nucleotide sequence ID" value="NZ_CAUJRG010000007.1"/>
</dbReference>
<feature type="transmembrane region" description="Helical" evidence="1">
    <location>
        <begin position="45"/>
        <end position="65"/>
    </location>
</feature>
<keyword evidence="1" id="KW-1133">Transmembrane helix</keyword>
<dbReference type="AlphaFoldDB" id="A0A448VMK5"/>
<keyword evidence="1" id="KW-0472">Membrane</keyword>
<dbReference type="OrthoDB" id="8614004at2"/>
<dbReference type="STRING" id="28091.SAMEA3174300_01589"/>
<keyword evidence="1" id="KW-0812">Transmembrane</keyword>
<keyword evidence="3" id="KW-1185">Reference proteome</keyword>
<accession>A0A448VMK5</accession>
<evidence type="ECO:0000313" key="2">
    <source>
        <dbReference type="EMBL" id="VEJ50971.1"/>
    </source>
</evidence>
<dbReference type="KEGG" id="nwe:SAMEA3174300_1589"/>
<proteinExistence type="predicted"/>
<evidence type="ECO:0008006" key="4">
    <source>
        <dbReference type="Google" id="ProtNLM"/>
    </source>
</evidence>
<protein>
    <recommendedName>
        <fullName evidence="4">Integral membrane protein</fullName>
    </recommendedName>
</protein>
<organism evidence="2 3">
    <name type="scientific">Neisseria weaveri</name>
    <dbReference type="NCBI Taxonomy" id="28091"/>
    <lineage>
        <taxon>Bacteria</taxon>
        <taxon>Pseudomonadati</taxon>
        <taxon>Pseudomonadota</taxon>
        <taxon>Betaproteobacteria</taxon>
        <taxon>Neisseriales</taxon>
        <taxon>Neisseriaceae</taxon>
        <taxon>Neisseria</taxon>
    </lineage>
</organism>
<dbReference type="EMBL" id="LR134533">
    <property type="protein sequence ID" value="VEJ50971.1"/>
    <property type="molecule type" value="Genomic_DNA"/>
</dbReference>
<gene>
    <name evidence="2" type="ORF">NCTC12742_00965</name>
</gene>
<dbReference type="Proteomes" id="UP000272771">
    <property type="component" value="Chromosome"/>
</dbReference>
<name>A0A448VMK5_9NEIS</name>
<evidence type="ECO:0000256" key="1">
    <source>
        <dbReference type="SAM" id="Phobius"/>
    </source>
</evidence>
<feature type="transmembrane region" description="Helical" evidence="1">
    <location>
        <begin position="72"/>
        <end position="94"/>
    </location>
</feature>
<reference evidence="2 3" key="1">
    <citation type="submission" date="2018-12" db="EMBL/GenBank/DDBJ databases">
        <authorList>
            <consortium name="Pathogen Informatics"/>
        </authorList>
    </citation>
    <scope>NUCLEOTIDE SEQUENCE [LARGE SCALE GENOMIC DNA]</scope>
    <source>
        <strain evidence="2 3">NCTC12742</strain>
    </source>
</reference>
<feature type="transmembrane region" description="Helical" evidence="1">
    <location>
        <begin position="20"/>
        <end position="39"/>
    </location>
</feature>
<sequence length="95" mass="10687">MLQILSLLVFGKLQDHYDRYHAWQWAVAYAGFTALWTLAATASLSGMLIGSLAVGLYAWGYFALLRRFADNLMMWLLVWVSGALLPFALTMKLLA</sequence>